<accession>A0ABR7ITJ0</accession>
<protein>
    <submittedName>
        <fullName evidence="4">Iron-containing alcohol dehydrogenase</fullName>
    </submittedName>
</protein>
<evidence type="ECO:0000256" key="1">
    <source>
        <dbReference type="ARBA" id="ARBA00023002"/>
    </source>
</evidence>
<dbReference type="Proteomes" id="UP000649151">
    <property type="component" value="Unassembled WGS sequence"/>
</dbReference>
<dbReference type="InterPro" id="IPR001670">
    <property type="entry name" value="ADH_Fe/GldA"/>
</dbReference>
<dbReference type="Gene3D" id="1.20.1090.10">
    <property type="entry name" value="Dehydroquinate synthase-like - alpha domain"/>
    <property type="match status" value="1"/>
</dbReference>
<proteinExistence type="predicted"/>
<dbReference type="InterPro" id="IPR044731">
    <property type="entry name" value="BDH-like"/>
</dbReference>
<feature type="domain" description="Fe-containing alcohol dehydrogenase-like C-terminal" evidence="3">
    <location>
        <begin position="191"/>
        <end position="364"/>
    </location>
</feature>
<evidence type="ECO:0000259" key="2">
    <source>
        <dbReference type="Pfam" id="PF00465"/>
    </source>
</evidence>
<name>A0ABR7ITJ0_9CLOT</name>
<dbReference type="InterPro" id="IPR018211">
    <property type="entry name" value="ADH_Fe_CS"/>
</dbReference>
<gene>
    <name evidence="4" type="ORF">H8Z77_10595</name>
</gene>
<dbReference type="SUPFAM" id="SSF56796">
    <property type="entry name" value="Dehydroquinate synthase-like"/>
    <property type="match status" value="1"/>
</dbReference>
<dbReference type="Gene3D" id="3.40.50.1970">
    <property type="match status" value="1"/>
</dbReference>
<dbReference type="PANTHER" id="PTHR43633:SF1">
    <property type="entry name" value="ALCOHOL DEHYDROGENASE YQHD"/>
    <property type="match status" value="1"/>
</dbReference>
<evidence type="ECO:0000259" key="3">
    <source>
        <dbReference type="Pfam" id="PF25137"/>
    </source>
</evidence>
<dbReference type="InterPro" id="IPR056798">
    <property type="entry name" value="ADH_Fe_C"/>
</dbReference>
<comment type="caution">
    <text evidence="4">The sequence shown here is derived from an EMBL/GenBank/DDBJ whole genome shotgun (WGS) entry which is preliminary data.</text>
</comment>
<evidence type="ECO:0000313" key="4">
    <source>
        <dbReference type="EMBL" id="MBC5788452.1"/>
    </source>
</evidence>
<keyword evidence="5" id="KW-1185">Reference proteome</keyword>
<sequence length="383" mass="42663">MESFQLCLPTKVIFGKEEYQNIGEYLKPYATKILLHYGGGSIKSSGLYDKVVSSLNRAGIEFVELGGVQPNPRVELTRQGIELARKENVQLILAVGGGSVIDSSKGIAIGVPYEGDVWDLYDKENSAKPQKALPVATILTIPAAGSETSASTVLSNMETGRKYGCSSELVRPVLSILSPDLCLTLPKNQAANGICDMMAHIMERYFSPSTHVDVTDRMCEGVLRSIMNNGKKLMEDYKNCDLWAEIMWAGSIAHNGILGVGRKESWVSHGLEHELSAIYDIPHGQGLAIVFPAWIKTVWKENPTRFVQFAIRVMDVDLEYYDQEAIILEGVRRLEEFFTYIELPTRLHQIGIDNSDFEKMSKAVERIKKTSFELAMEVYQTAL</sequence>
<dbReference type="EMBL" id="JACOQK010000001">
    <property type="protein sequence ID" value="MBC5788452.1"/>
    <property type="molecule type" value="Genomic_DNA"/>
</dbReference>
<dbReference type="PANTHER" id="PTHR43633">
    <property type="entry name" value="ALCOHOL DEHYDROGENASE YQHD"/>
    <property type="match status" value="1"/>
</dbReference>
<dbReference type="Pfam" id="PF25137">
    <property type="entry name" value="ADH_Fe_C"/>
    <property type="match status" value="1"/>
</dbReference>
<evidence type="ECO:0000313" key="5">
    <source>
        <dbReference type="Proteomes" id="UP000649151"/>
    </source>
</evidence>
<dbReference type="PROSITE" id="PS00060">
    <property type="entry name" value="ADH_IRON_2"/>
    <property type="match status" value="1"/>
</dbReference>
<organism evidence="4 5">
    <name type="scientific">Clostridium facile</name>
    <dbReference type="NCBI Taxonomy" id="2763035"/>
    <lineage>
        <taxon>Bacteria</taxon>
        <taxon>Bacillati</taxon>
        <taxon>Bacillota</taxon>
        <taxon>Clostridia</taxon>
        <taxon>Eubacteriales</taxon>
        <taxon>Clostridiaceae</taxon>
        <taxon>Clostridium</taxon>
    </lineage>
</organism>
<dbReference type="Pfam" id="PF00465">
    <property type="entry name" value="Fe-ADH"/>
    <property type="match status" value="1"/>
</dbReference>
<dbReference type="CDD" id="cd08187">
    <property type="entry name" value="BDH"/>
    <property type="match status" value="1"/>
</dbReference>
<feature type="domain" description="Alcohol dehydrogenase iron-type/glycerol dehydrogenase GldA" evidence="2">
    <location>
        <begin position="9"/>
        <end position="179"/>
    </location>
</feature>
<keyword evidence="1" id="KW-0560">Oxidoreductase</keyword>
<dbReference type="RefSeq" id="WP_186996978.1">
    <property type="nucleotide sequence ID" value="NZ_JACOQK010000001.1"/>
</dbReference>
<reference evidence="4 5" key="1">
    <citation type="submission" date="2020-08" db="EMBL/GenBank/DDBJ databases">
        <title>Genome public.</title>
        <authorList>
            <person name="Liu C."/>
            <person name="Sun Q."/>
        </authorList>
    </citation>
    <scope>NUCLEOTIDE SEQUENCE [LARGE SCALE GENOMIC DNA]</scope>
    <source>
        <strain evidence="4 5">NSJ-27</strain>
    </source>
</reference>